<organism evidence="2 3">
    <name type="scientific">Fusarium circinatum</name>
    <name type="common">Pitch canker fungus</name>
    <name type="synonym">Gibberella circinata</name>
    <dbReference type="NCBI Taxonomy" id="48490"/>
    <lineage>
        <taxon>Eukaryota</taxon>
        <taxon>Fungi</taxon>
        <taxon>Dikarya</taxon>
        <taxon>Ascomycota</taxon>
        <taxon>Pezizomycotina</taxon>
        <taxon>Sordariomycetes</taxon>
        <taxon>Hypocreomycetidae</taxon>
        <taxon>Hypocreales</taxon>
        <taxon>Nectriaceae</taxon>
        <taxon>Fusarium</taxon>
        <taxon>Fusarium fujikuroi species complex</taxon>
    </lineage>
</organism>
<keyword evidence="3" id="KW-1185">Reference proteome</keyword>
<comment type="caution">
    <text evidence="2">The sequence shown here is derived from an EMBL/GenBank/DDBJ whole genome shotgun (WGS) entry which is preliminary data.</text>
</comment>
<protein>
    <submittedName>
        <fullName evidence="2">Uncharacterized protein</fullName>
    </submittedName>
</protein>
<evidence type="ECO:0000313" key="3">
    <source>
        <dbReference type="Proteomes" id="UP000572754"/>
    </source>
</evidence>
<proteinExistence type="predicted"/>
<gene>
    <name evidence="2" type="ORF">FCIRC_12209</name>
</gene>
<dbReference type="Proteomes" id="UP000572754">
    <property type="component" value="Unassembled WGS sequence"/>
</dbReference>
<sequence length="156" mass="17596">MASGSFDHTAVDALNLDARRAHMNAFFMHLGVWDSARVAKAREKCVEMFCQLLDTRGHLSVNHEYFEYEVDALIWFNILKRGKVLTEATKWPWSETIPEIADSTTQASATYRDWLRRKSGANGEGNTQESSNPEEQKVPGAPVVGESFKEAMPRFG</sequence>
<reference evidence="3" key="1">
    <citation type="journal article" date="2020" name="BMC Genomics">
        <title>Correction to: Identification and distribution of gene clusters required for synthesis of sphingolipid metabolism inhibitors in diverse species of the filamentous fungus Fusarium.</title>
        <authorList>
            <person name="Kim H.S."/>
            <person name="Lohmar J.M."/>
            <person name="Busman M."/>
            <person name="Brown D.W."/>
            <person name="Naumann T.A."/>
            <person name="Divon H.H."/>
            <person name="Lysoe E."/>
            <person name="Uhlig S."/>
            <person name="Proctor R.H."/>
        </authorList>
    </citation>
    <scope>NUCLEOTIDE SEQUENCE [LARGE SCALE GENOMIC DNA]</scope>
    <source>
        <strain evidence="3">NRRL 25331</strain>
    </source>
</reference>
<name>A0A8H5SZZ6_FUSCI</name>
<reference evidence="2 3" key="2">
    <citation type="submission" date="2020-05" db="EMBL/GenBank/DDBJ databases">
        <title>Identification and distribution of gene clusters putatively required for synthesis of sphingolipid metabolism inhibitors in phylogenetically diverse species of the filamentous fungus Fusarium.</title>
        <authorList>
            <person name="Kim H.-S."/>
            <person name="Busman M."/>
            <person name="Brown D.W."/>
            <person name="Divon H."/>
            <person name="Uhlig S."/>
            <person name="Proctor R.H."/>
        </authorList>
    </citation>
    <scope>NUCLEOTIDE SEQUENCE [LARGE SCALE GENOMIC DNA]</scope>
    <source>
        <strain evidence="2 3">NRRL 25331</strain>
    </source>
</reference>
<feature type="compositionally biased region" description="Polar residues" evidence="1">
    <location>
        <begin position="124"/>
        <end position="133"/>
    </location>
</feature>
<feature type="region of interest" description="Disordered" evidence="1">
    <location>
        <begin position="117"/>
        <end position="156"/>
    </location>
</feature>
<evidence type="ECO:0000256" key="1">
    <source>
        <dbReference type="SAM" id="MobiDB-lite"/>
    </source>
</evidence>
<dbReference type="AlphaFoldDB" id="A0A8H5SZZ6"/>
<accession>A0A8H5SZZ6</accession>
<evidence type="ECO:0000313" key="2">
    <source>
        <dbReference type="EMBL" id="KAF5660246.1"/>
    </source>
</evidence>
<dbReference type="EMBL" id="JAAQPE010000520">
    <property type="protein sequence ID" value="KAF5660246.1"/>
    <property type="molecule type" value="Genomic_DNA"/>
</dbReference>
<feature type="compositionally biased region" description="Basic and acidic residues" evidence="1">
    <location>
        <begin position="147"/>
        <end position="156"/>
    </location>
</feature>